<feature type="region of interest" description="Disordered" evidence="1">
    <location>
        <begin position="15"/>
        <end position="47"/>
    </location>
</feature>
<evidence type="ECO:0000313" key="2">
    <source>
        <dbReference type="EMBL" id="MBB5431345.1"/>
    </source>
</evidence>
<organism evidence="2 3">
    <name type="scientific">Nocardiopsis composta</name>
    <dbReference type="NCBI Taxonomy" id="157465"/>
    <lineage>
        <taxon>Bacteria</taxon>
        <taxon>Bacillati</taxon>
        <taxon>Actinomycetota</taxon>
        <taxon>Actinomycetes</taxon>
        <taxon>Streptosporangiales</taxon>
        <taxon>Nocardiopsidaceae</taxon>
        <taxon>Nocardiopsis</taxon>
    </lineage>
</organism>
<protein>
    <submittedName>
        <fullName evidence="2">Uncharacterized protein</fullName>
    </submittedName>
</protein>
<dbReference type="EMBL" id="JACHDB010000001">
    <property type="protein sequence ID" value="MBB5431345.1"/>
    <property type="molecule type" value="Genomic_DNA"/>
</dbReference>
<evidence type="ECO:0000256" key="1">
    <source>
        <dbReference type="SAM" id="MobiDB-lite"/>
    </source>
</evidence>
<accession>A0A7W8QJD7</accession>
<evidence type="ECO:0000313" key="3">
    <source>
        <dbReference type="Proteomes" id="UP000572635"/>
    </source>
</evidence>
<dbReference type="Proteomes" id="UP000572635">
    <property type="component" value="Unassembled WGS sequence"/>
</dbReference>
<name>A0A7W8QJD7_9ACTN</name>
<proteinExistence type="predicted"/>
<keyword evidence="3" id="KW-1185">Reference proteome</keyword>
<sequence length="139" mass="14944">MALPFTTHQLVFLRPPRAPDAHGNRSRRTKNWSQAFRSEPVPGVVQPDAATLGASLATRESKAGGGEQVETTMRIWVDESPRIAWIDPPAGSDVEPVLKSTDGVLIDGQVYDIHGDPLVMADPLAGLGHTVMKAVEVRG</sequence>
<dbReference type="RefSeq" id="WP_184390935.1">
    <property type="nucleotide sequence ID" value="NZ_JACHDB010000001.1"/>
</dbReference>
<gene>
    <name evidence="2" type="ORF">HDA36_001429</name>
</gene>
<reference evidence="2 3" key="1">
    <citation type="submission" date="2020-08" db="EMBL/GenBank/DDBJ databases">
        <title>Sequencing the genomes of 1000 actinobacteria strains.</title>
        <authorList>
            <person name="Klenk H.-P."/>
        </authorList>
    </citation>
    <scope>NUCLEOTIDE SEQUENCE [LARGE SCALE GENOMIC DNA]</scope>
    <source>
        <strain evidence="2 3">DSM 44551</strain>
    </source>
</reference>
<comment type="caution">
    <text evidence="2">The sequence shown here is derived from an EMBL/GenBank/DDBJ whole genome shotgun (WGS) entry which is preliminary data.</text>
</comment>
<dbReference type="AlphaFoldDB" id="A0A7W8QJD7"/>